<dbReference type="HOGENOM" id="CLU_820770_0_0_6"/>
<dbReference type="OrthoDB" id="7057773at2"/>
<name>L0GXQ0_9GAMM</name>
<sequence length="307" mass="34251">MSETLLLKGLDAGNPLGFLAALGVLTLSQAVAAEPRLAWRQAQGGWRPQLSGCGGDEEALASRLFEALRDTSSAPFAIDKKLPFSLLAFRDALRDAGEHAKPGNRRNADLLAAFGSDAHQDDKGNFVDTALRMVRSGDAAGQGLPAYAEAIRNNAEPNDLYRALFQDWDYQDDDFSLRWDPVEDQRYALRWYDPSPQSNKKYGLRTMRGANALALEGLALLPVQPKSNGVVTTGFKKLERGREAFTWPIWSYPATTDLVRSLLTLDEIHQSQPNRGNLHRRGIVEIYRSERIFQNQYYKNFSPARPV</sequence>
<keyword evidence="2" id="KW-1185">Reference proteome</keyword>
<dbReference type="EMBL" id="CP003051">
    <property type="protein sequence ID" value="AGA90074.1"/>
    <property type="molecule type" value="Genomic_DNA"/>
</dbReference>
<dbReference type="AlphaFoldDB" id="L0GXQ0"/>
<proteinExistence type="predicted"/>
<dbReference type="KEGG" id="tmb:Thimo_1277"/>
<evidence type="ECO:0000313" key="2">
    <source>
        <dbReference type="Proteomes" id="UP000010816"/>
    </source>
</evidence>
<reference evidence="1 2" key="1">
    <citation type="submission" date="2011-09" db="EMBL/GenBank/DDBJ databases">
        <title>Complete sequence of chromosome of Thioflavicoccus mobilis 8321.</title>
        <authorList>
            <consortium name="US DOE Joint Genome Institute"/>
            <person name="Lucas S."/>
            <person name="Han J."/>
            <person name="Lapidus A."/>
            <person name="Cheng J.-F."/>
            <person name="Goodwin L."/>
            <person name="Pitluck S."/>
            <person name="Peters L."/>
            <person name="Ovchinnikova G."/>
            <person name="Lu M."/>
            <person name="Detter J.C."/>
            <person name="Han C."/>
            <person name="Tapia R."/>
            <person name="Land M."/>
            <person name="Hauser L."/>
            <person name="Kyrpides N."/>
            <person name="Ivanova N."/>
            <person name="Pagani I."/>
            <person name="Vogl K."/>
            <person name="Liu Z."/>
            <person name="Imhoff J."/>
            <person name="Thiel V."/>
            <person name="Frigaard N.-U."/>
            <person name="Bryant D."/>
            <person name="Woyke T."/>
        </authorList>
    </citation>
    <scope>NUCLEOTIDE SEQUENCE [LARGE SCALE GENOMIC DNA]</scope>
    <source>
        <strain evidence="1 2">8321</strain>
    </source>
</reference>
<accession>L0GXQ0</accession>
<dbReference type="STRING" id="765912.Thimo_1277"/>
<dbReference type="eggNOG" id="ENOG5032R0M">
    <property type="taxonomic scope" value="Bacteria"/>
</dbReference>
<evidence type="ECO:0000313" key="1">
    <source>
        <dbReference type="EMBL" id="AGA90074.1"/>
    </source>
</evidence>
<dbReference type="RefSeq" id="WP_015280218.1">
    <property type="nucleotide sequence ID" value="NC_019940.1"/>
</dbReference>
<protein>
    <submittedName>
        <fullName evidence="1">Uncharacterized protein</fullName>
    </submittedName>
</protein>
<gene>
    <name evidence="1" type="ORF">Thimo_1277</name>
</gene>
<organism evidence="1 2">
    <name type="scientific">Thioflavicoccus mobilis 8321</name>
    <dbReference type="NCBI Taxonomy" id="765912"/>
    <lineage>
        <taxon>Bacteria</taxon>
        <taxon>Pseudomonadati</taxon>
        <taxon>Pseudomonadota</taxon>
        <taxon>Gammaproteobacteria</taxon>
        <taxon>Chromatiales</taxon>
        <taxon>Chromatiaceae</taxon>
        <taxon>Thioflavicoccus</taxon>
    </lineage>
</organism>
<dbReference type="Proteomes" id="UP000010816">
    <property type="component" value="Chromosome"/>
</dbReference>